<dbReference type="InterPro" id="IPR050525">
    <property type="entry name" value="ECM_Assembly_Org"/>
</dbReference>
<dbReference type="PRINTS" id="PR00453">
    <property type="entry name" value="VWFADOMAIN"/>
</dbReference>
<dbReference type="CDD" id="cd01450">
    <property type="entry name" value="vWFA_subfamily_ECM"/>
    <property type="match status" value="2"/>
</dbReference>
<evidence type="ECO:0000256" key="2">
    <source>
        <dbReference type="SAM" id="SignalP"/>
    </source>
</evidence>
<dbReference type="EMBL" id="JAIWYP010000004">
    <property type="protein sequence ID" value="KAH3837055.1"/>
    <property type="molecule type" value="Genomic_DNA"/>
</dbReference>
<evidence type="ECO:0000313" key="4">
    <source>
        <dbReference type="EMBL" id="KAH3837055.1"/>
    </source>
</evidence>
<dbReference type="InterPro" id="IPR036465">
    <property type="entry name" value="vWFA_dom_sf"/>
</dbReference>
<dbReference type="OrthoDB" id="10256829at2759"/>
<gene>
    <name evidence="4" type="ORF">DPMN_110433</name>
</gene>
<dbReference type="PROSITE" id="PS50234">
    <property type="entry name" value="VWFA"/>
    <property type="match status" value="2"/>
</dbReference>
<feature type="domain" description="VWFA" evidence="3">
    <location>
        <begin position="37"/>
        <end position="215"/>
    </location>
</feature>
<feature type="domain" description="VWFA" evidence="3">
    <location>
        <begin position="308"/>
        <end position="482"/>
    </location>
</feature>
<dbReference type="SMART" id="SM00327">
    <property type="entry name" value="VWA"/>
    <property type="match status" value="2"/>
</dbReference>
<dbReference type="Proteomes" id="UP000828390">
    <property type="component" value="Unassembled WGS sequence"/>
</dbReference>
<reference evidence="4" key="1">
    <citation type="journal article" date="2019" name="bioRxiv">
        <title>The Genome of the Zebra Mussel, Dreissena polymorpha: A Resource for Invasive Species Research.</title>
        <authorList>
            <person name="McCartney M.A."/>
            <person name="Auch B."/>
            <person name="Kono T."/>
            <person name="Mallez S."/>
            <person name="Zhang Y."/>
            <person name="Obille A."/>
            <person name="Becker A."/>
            <person name="Abrahante J.E."/>
            <person name="Garbe J."/>
            <person name="Badalamenti J.P."/>
            <person name="Herman A."/>
            <person name="Mangelson H."/>
            <person name="Liachko I."/>
            <person name="Sullivan S."/>
            <person name="Sone E.D."/>
            <person name="Koren S."/>
            <person name="Silverstein K.A.T."/>
            <person name="Beckman K.B."/>
            <person name="Gohl D.M."/>
        </authorList>
    </citation>
    <scope>NUCLEOTIDE SEQUENCE</scope>
    <source>
        <strain evidence="4">Duluth1</strain>
        <tissue evidence="4">Whole animal</tissue>
    </source>
</reference>
<dbReference type="PANTHER" id="PTHR24020">
    <property type="entry name" value="COLLAGEN ALPHA"/>
    <property type="match status" value="1"/>
</dbReference>
<name>A0A9D4KCK5_DREPO</name>
<dbReference type="PANTHER" id="PTHR24020:SF84">
    <property type="entry name" value="VWFA DOMAIN-CONTAINING PROTEIN"/>
    <property type="match status" value="1"/>
</dbReference>
<dbReference type="AlphaFoldDB" id="A0A9D4KCK5"/>
<keyword evidence="5" id="KW-1185">Reference proteome</keyword>
<dbReference type="Pfam" id="PF00092">
    <property type="entry name" value="VWA"/>
    <property type="match status" value="3"/>
</dbReference>
<evidence type="ECO:0000259" key="3">
    <source>
        <dbReference type="PROSITE" id="PS50234"/>
    </source>
</evidence>
<feature type="compositionally biased region" description="Polar residues" evidence="1">
    <location>
        <begin position="227"/>
        <end position="254"/>
    </location>
</feature>
<evidence type="ECO:0000256" key="1">
    <source>
        <dbReference type="SAM" id="MobiDB-lite"/>
    </source>
</evidence>
<proteinExistence type="predicted"/>
<feature type="signal peptide" evidence="2">
    <location>
        <begin position="1"/>
        <end position="20"/>
    </location>
</feature>
<dbReference type="InterPro" id="IPR002035">
    <property type="entry name" value="VWF_A"/>
</dbReference>
<accession>A0A9D4KCK5</accession>
<comment type="caution">
    <text evidence="4">The sequence shown here is derived from an EMBL/GenBank/DDBJ whole genome shotgun (WGS) entry which is preliminary data.</text>
</comment>
<evidence type="ECO:0000313" key="5">
    <source>
        <dbReference type="Proteomes" id="UP000828390"/>
    </source>
</evidence>
<feature type="compositionally biased region" description="Polar residues" evidence="1">
    <location>
        <begin position="264"/>
        <end position="278"/>
    </location>
</feature>
<dbReference type="SUPFAM" id="SSF53300">
    <property type="entry name" value="vWA-like"/>
    <property type="match status" value="3"/>
</dbReference>
<keyword evidence="2" id="KW-0732">Signal</keyword>
<sequence>MGYRNATLAIGVNIILLVLSVNEVALQPGPCDNQAFDIVFAVDSSSSIWKPDFERQLTFVRDVAHQFDVGLEPSQTRVGVVTFADDYYLQFHLWQNNRMDLLDQALSRIRHRAGRKTNTAAALKYIAKYMFLHRYGSRSHATHVAIVITDGQSTDRKHTVEAAKLLKDAGIYVFAIGVGKYVAHRELEELASLPSEEFVYEVHDFQSLDKMKFTIANRTCTGIFEHASTTPRRPSINTTPSEEATLMPTTTKGPSPTPADRLPSPNNHQSQKPYTQTEVTFSKPWPPEFQADIDPSLNVTNCGGKPADIYFALDASSSIWPEDFKKQLAFIRDLISLFDITPTKTRVGLVTFSDTVKPIFDFNTPQTKDHLIDQMANISFMSGRTKTADAIRFIHEQGFSRDVARREVAHIVLIFTDGLSKTPHETAREAELAKRDGIYLFSIGIGSSVERTELQDIASDPDDDFVFHVSNFSVLNTIKNILAIKTCSVQSKDYVADAAEKKCTVGMDTDLMFVYDSAQLGIPRARKITKFVYDVTSALDMESGHLKVGRLLENCLSGADTYLTHQKQALDFDDVYFPDLRRMIKRVASVGFAEPYGARRNAKKIAVLFIDDATENLKQAQEEIARLRETHTLVVTIGDTDLSSAAALASSPANDYIVHIPAYSYLHTAKYTLLQKLCKIFSQPV</sequence>
<protein>
    <recommendedName>
        <fullName evidence="3">VWFA domain-containing protein</fullName>
    </recommendedName>
</protein>
<feature type="chain" id="PRO_5038559379" description="VWFA domain-containing protein" evidence="2">
    <location>
        <begin position="21"/>
        <end position="685"/>
    </location>
</feature>
<dbReference type="Gene3D" id="3.40.50.410">
    <property type="entry name" value="von Willebrand factor, type A domain"/>
    <property type="match status" value="3"/>
</dbReference>
<reference evidence="4" key="2">
    <citation type="submission" date="2020-11" db="EMBL/GenBank/DDBJ databases">
        <authorList>
            <person name="McCartney M.A."/>
            <person name="Auch B."/>
            <person name="Kono T."/>
            <person name="Mallez S."/>
            <person name="Becker A."/>
            <person name="Gohl D.M."/>
            <person name="Silverstein K.A.T."/>
            <person name="Koren S."/>
            <person name="Bechman K.B."/>
            <person name="Herman A."/>
            <person name="Abrahante J.E."/>
            <person name="Garbe J."/>
        </authorList>
    </citation>
    <scope>NUCLEOTIDE SEQUENCE</scope>
    <source>
        <strain evidence="4">Duluth1</strain>
        <tissue evidence="4">Whole animal</tissue>
    </source>
</reference>
<organism evidence="4 5">
    <name type="scientific">Dreissena polymorpha</name>
    <name type="common">Zebra mussel</name>
    <name type="synonym">Mytilus polymorpha</name>
    <dbReference type="NCBI Taxonomy" id="45954"/>
    <lineage>
        <taxon>Eukaryota</taxon>
        <taxon>Metazoa</taxon>
        <taxon>Spiralia</taxon>
        <taxon>Lophotrochozoa</taxon>
        <taxon>Mollusca</taxon>
        <taxon>Bivalvia</taxon>
        <taxon>Autobranchia</taxon>
        <taxon>Heteroconchia</taxon>
        <taxon>Euheterodonta</taxon>
        <taxon>Imparidentia</taxon>
        <taxon>Neoheterodontei</taxon>
        <taxon>Myida</taxon>
        <taxon>Dreissenoidea</taxon>
        <taxon>Dreissenidae</taxon>
        <taxon>Dreissena</taxon>
    </lineage>
</organism>
<feature type="region of interest" description="Disordered" evidence="1">
    <location>
        <begin position="226"/>
        <end position="278"/>
    </location>
</feature>